<sequence>MIPPVLYLPIREVAEGQHAAEVRELPDARKALIAYTALDRLAENCGPAQPWILIQTDELGSIKDEQPFDVVNFDPQFSEHLIRNGRLV</sequence>
<name>A0ABX6JZI1_9MICO</name>
<proteinExistence type="predicted"/>
<gene>
    <name evidence="1" type="ORF">G7066_08035</name>
</gene>
<protein>
    <recommendedName>
        <fullName evidence="3">SseB protein N-terminal domain-containing protein</fullName>
    </recommendedName>
</protein>
<organism evidence="1 2">
    <name type="scientific">Leucobacter coleopterorum</name>
    <dbReference type="NCBI Taxonomy" id="2714933"/>
    <lineage>
        <taxon>Bacteria</taxon>
        <taxon>Bacillati</taxon>
        <taxon>Actinomycetota</taxon>
        <taxon>Actinomycetes</taxon>
        <taxon>Micrococcales</taxon>
        <taxon>Microbacteriaceae</taxon>
        <taxon>Leucobacter</taxon>
    </lineage>
</organism>
<evidence type="ECO:0000313" key="1">
    <source>
        <dbReference type="EMBL" id="QIM19735.1"/>
    </source>
</evidence>
<dbReference type="InterPro" id="IPR049975">
    <property type="entry name" value="SAV_915-like_dom"/>
</dbReference>
<evidence type="ECO:0000313" key="2">
    <source>
        <dbReference type="Proteomes" id="UP000503441"/>
    </source>
</evidence>
<reference evidence="1 2" key="1">
    <citation type="submission" date="2020-03" db="EMBL/GenBank/DDBJ databases">
        <title>Leucobacter sp. nov., isolated from beetles.</title>
        <authorList>
            <person name="Hyun D.-W."/>
            <person name="Bae J.-W."/>
        </authorList>
    </citation>
    <scope>NUCLEOTIDE SEQUENCE [LARGE SCALE GENOMIC DNA]</scope>
    <source>
        <strain evidence="1 2">HDW9A</strain>
    </source>
</reference>
<dbReference type="NCBIfam" id="NF042914">
    <property type="entry name" value="SAV915_dom"/>
    <property type="match status" value="1"/>
</dbReference>
<accession>A0ABX6JZI1</accession>
<dbReference type="Proteomes" id="UP000503441">
    <property type="component" value="Chromosome"/>
</dbReference>
<dbReference type="EMBL" id="CP049933">
    <property type="protein sequence ID" value="QIM19735.1"/>
    <property type="molecule type" value="Genomic_DNA"/>
</dbReference>
<evidence type="ECO:0008006" key="3">
    <source>
        <dbReference type="Google" id="ProtNLM"/>
    </source>
</evidence>
<keyword evidence="2" id="KW-1185">Reference proteome</keyword>